<evidence type="ECO:0000256" key="1">
    <source>
        <dbReference type="SAM" id="SignalP"/>
    </source>
</evidence>
<name>A0ABQ3BPK8_9GAMM</name>
<evidence type="ECO:0000313" key="3">
    <source>
        <dbReference type="Proteomes" id="UP000643403"/>
    </source>
</evidence>
<reference evidence="3" key="1">
    <citation type="journal article" date="2019" name="Int. J. Syst. Evol. Microbiol.">
        <title>The Global Catalogue of Microorganisms (GCM) 10K type strain sequencing project: providing services to taxonomists for standard genome sequencing and annotation.</title>
        <authorList>
            <consortium name="The Broad Institute Genomics Platform"/>
            <consortium name="The Broad Institute Genome Sequencing Center for Infectious Disease"/>
            <person name="Wu L."/>
            <person name="Ma J."/>
        </authorList>
    </citation>
    <scope>NUCLEOTIDE SEQUENCE [LARGE SCALE GENOMIC DNA]</scope>
    <source>
        <strain evidence="3">KCTC 22558</strain>
    </source>
</reference>
<accession>A0ABQ3BPK8</accession>
<protein>
    <submittedName>
        <fullName evidence="2">Uncharacterized protein</fullName>
    </submittedName>
</protein>
<dbReference type="EMBL" id="BMXY01000001">
    <property type="protein sequence ID" value="GGZ53634.1"/>
    <property type="molecule type" value="Genomic_DNA"/>
</dbReference>
<keyword evidence="1" id="KW-0732">Signal</keyword>
<dbReference type="RefSeq" id="WP_189446606.1">
    <property type="nucleotide sequence ID" value="NZ_BMXY01000001.1"/>
</dbReference>
<dbReference type="Proteomes" id="UP000643403">
    <property type="component" value="Unassembled WGS sequence"/>
</dbReference>
<organism evidence="2 3">
    <name type="scientific">Cognatilysobacter xinjiangensis</name>
    <dbReference type="NCBI Taxonomy" id="546892"/>
    <lineage>
        <taxon>Bacteria</taxon>
        <taxon>Pseudomonadati</taxon>
        <taxon>Pseudomonadota</taxon>
        <taxon>Gammaproteobacteria</taxon>
        <taxon>Lysobacterales</taxon>
        <taxon>Lysobacteraceae</taxon>
        <taxon>Cognatilysobacter</taxon>
    </lineage>
</organism>
<gene>
    <name evidence="2" type="ORF">GCM10008101_03470</name>
</gene>
<keyword evidence="3" id="KW-1185">Reference proteome</keyword>
<comment type="caution">
    <text evidence="2">The sequence shown here is derived from an EMBL/GenBank/DDBJ whole genome shotgun (WGS) entry which is preliminary data.</text>
</comment>
<proteinExistence type="predicted"/>
<evidence type="ECO:0000313" key="2">
    <source>
        <dbReference type="EMBL" id="GGZ53634.1"/>
    </source>
</evidence>
<feature type="chain" id="PRO_5047403631" evidence="1">
    <location>
        <begin position="20"/>
        <end position="146"/>
    </location>
</feature>
<feature type="signal peptide" evidence="1">
    <location>
        <begin position="1"/>
        <end position="19"/>
    </location>
</feature>
<sequence>MRALALLLAGMVLAPAAGATESFSGRYDHRTDGPPDPVWTLRDTATGVRMERHDGLSLPVRALDGGELAQLWSRLDWPADTAAAVSCMGWADEPGPFSQPFVGTLTAVICRVPAAARARIDWLRDNASDWIYYDTGFGVTALRRFD</sequence>